<sequence>MTKVLFVCLGNICRSPMAEGLFKQAIAERQLPWQIDSAATSSWEAGNPPHQGTRQLLADAGISWQNMVSRKITSEDFETYDWIIGMDRNNYEDLSAMAPAGTQHKLYTYLSVVPGEGEDIPDPYYTGDFNQTYRLIQAGLPLWIEKIKNAAQ</sequence>
<evidence type="ECO:0000256" key="4">
    <source>
        <dbReference type="ARBA" id="ARBA00022912"/>
    </source>
</evidence>
<dbReference type="EMBL" id="JARPZN010000003">
    <property type="protein sequence ID" value="MDT2689901.1"/>
    <property type="molecule type" value="Genomic_DNA"/>
</dbReference>
<dbReference type="SMART" id="SM00226">
    <property type="entry name" value="LMWPc"/>
    <property type="match status" value="1"/>
</dbReference>
<reference evidence="8 13" key="2">
    <citation type="submission" date="2020-06" db="EMBL/GenBank/DDBJ databases">
        <title>Crossreactivity between MHC class I-restricted antigens from cancer cells and an enterococcal bacteriophage.</title>
        <authorList>
            <person name="Fluckiger A."/>
            <person name="Daillere R."/>
            <person name="Sassi M."/>
            <person name="Cattoir V."/>
            <person name="Kroemer G."/>
            <person name="Zitvogel L."/>
        </authorList>
    </citation>
    <scope>NUCLEOTIDE SEQUENCE [LARGE SCALE GENOMIC DNA]</scope>
    <source>
        <strain evidence="8 13">EG4</strain>
    </source>
</reference>
<evidence type="ECO:0000256" key="5">
    <source>
        <dbReference type="ARBA" id="ARBA00051722"/>
    </source>
</evidence>
<protein>
    <recommendedName>
        <fullName evidence="2">protein-tyrosine-phosphatase</fullName>
        <ecNumber evidence="2">3.1.3.48</ecNumber>
    </recommendedName>
</protein>
<gene>
    <name evidence="11" type="primary">yfkJ</name>
    <name evidence="8" type="ORF">HWH42_08635</name>
    <name evidence="11" type="ORF">NCTC12360_03097</name>
    <name evidence="10" type="ORF">P7E30_06755</name>
    <name evidence="9" type="ORF">QRX88_02230</name>
</gene>
<feature type="active site" evidence="6">
    <location>
        <position position="14"/>
    </location>
</feature>
<evidence type="ECO:0000313" key="14">
    <source>
        <dbReference type="Proteomes" id="UP001241571"/>
    </source>
</evidence>
<keyword evidence="12" id="KW-1185">Reference proteome</keyword>
<evidence type="ECO:0000313" key="10">
    <source>
        <dbReference type="EMBL" id="MDT2689901.1"/>
    </source>
</evidence>
<evidence type="ECO:0000313" key="11">
    <source>
        <dbReference type="EMBL" id="STD84556.1"/>
    </source>
</evidence>
<evidence type="ECO:0000256" key="6">
    <source>
        <dbReference type="PIRSR" id="PIRSR617867-1"/>
    </source>
</evidence>
<dbReference type="PRINTS" id="PR00719">
    <property type="entry name" value="LMWPTPASE"/>
</dbReference>
<evidence type="ECO:0000313" key="9">
    <source>
        <dbReference type="EMBL" id="MDL4934533.1"/>
    </source>
</evidence>
<dbReference type="PANTHER" id="PTHR11717:SF7">
    <property type="entry name" value="LOW MOLECULAR WEIGHT PHOSPHOTYROSINE PROTEIN PHOSPHATASE"/>
    <property type="match status" value="1"/>
</dbReference>
<dbReference type="RefSeq" id="WP_060813234.1">
    <property type="nucleotide sequence ID" value="NZ_CAKOCH010000013.1"/>
</dbReference>
<dbReference type="OrthoDB" id="9784339at2"/>
<dbReference type="Gene3D" id="3.40.50.2300">
    <property type="match status" value="1"/>
</dbReference>
<dbReference type="GO" id="GO:0004725">
    <property type="term" value="F:protein tyrosine phosphatase activity"/>
    <property type="evidence" value="ECO:0007669"/>
    <property type="project" value="UniProtKB-EC"/>
</dbReference>
<feature type="active site" description="Proton donor" evidence="6">
    <location>
        <position position="122"/>
    </location>
</feature>
<dbReference type="InterPro" id="IPR050438">
    <property type="entry name" value="LMW_PTPase"/>
</dbReference>
<dbReference type="Pfam" id="PF01451">
    <property type="entry name" value="LMWPc"/>
    <property type="match status" value="1"/>
</dbReference>
<dbReference type="InterPro" id="IPR023485">
    <property type="entry name" value="Ptyr_pPase"/>
</dbReference>
<evidence type="ECO:0000259" key="7">
    <source>
        <dbReference type="SMART" id="SM00226"/>
    </source>
</evidence>
<keyword evidence="4" id="KW-0904">Protein phosphatase</keyword>
<dbReference type="EMBL" id="UFYW01000001">
    <property type="protein sequence ID" value="STD84556.1"/>
    <property type="molecule type" value="Genomic_DNA"/>
</dbReference>
<dbReference type="Proteomes" id="UP000254807">
    <property type="component" value="Unassembled WGS sequence"/>
</dbReference>
<evidence type="ECO:0000313" key="13">
    <source>
        <dbReference type="Proteomes" id="UP000571857"/>
    </source>
</evidence>
<reference evidence="10" key="3">
    <citation type="submission" date="2023-03" db="EMBL/GenBank/DDBJ databases">
        <authorList>
            <person name="Shen W."/>
            <person name="Cai J."/>
        </authorList>
    </citation>
    <scope>NUCLEOTIDE SEQUENCE</scope>
    <source>
        <strain evidence="10">K69-2</strain>
    </source>
</reference>
<dbReference type="InterPro" id="IPR036196">
    <property type="entry name" value="Ptyr_pPase_sf"/>
</dbReference>
<dbReference type="Proteomes" id="UP000571857">
    <property type="component" value="Unassembled WGS sequence"/>
</dbReference>
<feature type="domain" description="Phosphotyrosine protein phosphatase I" evidence="7">
    <location>
        <begin position="2"/>
        <end position="146"/>
    </location>
</feature>
<dbReference type="EMBL" id="JABXJK010000039">
    <property type="protein sequence ID" value="MBA0972652.1"/>
    <property type="molecule type" value="Genomic_DNA"/>
</dbReference>
<evidence type="ECO:0000256" key="1">
    <source>
        <dbReference type="ARBA" id="ARBA00011063"/>
    </source>
</evidence>
<reference evidence="9 14" key="4">
    <citation type="submission" date="2023-06" db="EMBL/GenBank/DDBJ databases">
        <title>Acute promotion of culturable opportunistic pathogens and persistent increase of antibiotic resistance following antibiotic exposure in mouse gut microbiota.</title>
        <authorList>
            <person name="Li L."/>
            <person name="Wang B."/>
            <person name="Sun Y."/>
            <person name="Wang M."/>
            <person name="Xu H."/>
        </authorList>
    </citation>
    <scope>NUCLEOTIDE SEQUENCE [LARGE SCALE GENOMIC DNA]</scope>
    <source>
        <strain evidence="9 14">CRI2_2</strain>
    </source>
</reference>
<dbReference type="Proteomes" id="UP001183682">
    <property type="component" value="Unassembled WGS sequence"/>
</dbReference>
<dbReference type="EMBL" id="JASUBT010000001">
    <property type="protein sequence ID" value="MDL4934533.1"/>
    <property type="molecule type" value="Genomic_DNA"/>
</dbReference>
<dbReference type="Proteomes" id="UP001241571">
    <property type="component" value="Unassembled WGS sequence"/>
</dbReference>
<dbReference type="SUPFAM" id="SSF52788">
    <property type="entry name" value="Phosphotyrosine protein phosphatases I"/>
    <property type="match status" value="1"/>
</dbReference>
<evidence type="ECO:0000313" key="12">
    <source>
        <dbReference type="Proteomes" id="UP000254807"/>
    </source>
</evidence>
<dbReference type="PANTHER" id="PTHR11717">
    <property type="entry name" value="LOW MOLECULAR WEIGHT PROTEIN TYROSINE PHOSPHATASE"/>
    <property type="match status" value="1"/>
</dbReference>
<evidence type="ECO:0000313" key="8">
    <source>
        <dbReference type="EMBL" id="MBA0972652.1"/>
    </source>
</evidence>
<dbReference type="EC" id="3.1.3.48" evidence="2"/>
<comment type="catalytic activity">
    <reaction evidence="5">
        <text>O-phospho-L-tyrosyl-[protein] + H2O = L-tyrosyl-[protein] + phosphate</text>
        <dbReference type="Rhea" id="RHEA:10684"/>
        <dbReference type="Rhea" id="RHEA-COMP:10136"/>
        <dbReference type="Rhea" id="RHEA-COMP:20101"/>
        <dbReference type="ChEBI" id="CHEBI:15377"/>
        <dbReference type="ChEBI" id="CHEBI:43474"/>
        <dbReference type="ChEBI" id="CHEBI:46858"/>
        <dbReference type="ChEBI" id="CHEBI:61978"/>
        <dbReference type="EC" id="3.1.3.48"/>
    </reaction>
</comment>
<evidence type="ECO:0000256" key="3">
    <source>
        <dbReference type="ARBA" id="ARBA00022801"/>
    </source>
</evidence>
<comment type="similarity">
    <text evidence="1">Belongs to the low molecular weight phosphotyrosine protein phosphatase family.</text>
</comment>
<feature type="active site" description="Nucleophile" evidence="6">
    <location>
        <position position="8"/>
    </location>
</feature>
<evidence type="ECO:0000256" key="2">
    <source>
        <dbReference type="ARBA" id="ARBA00013064"/>
    </source>
</evidence>
<keyword evidence="3 11" id="KW-0378">Hydrolase</keyword>
<dbReference type="AlphaFoldDB" id="A0A1L8U4E2"/>
<accession>A0A1L8U4E2</accession>
<name>A0A1L8U4E2_ENTGA</name>
<dbReference type="CDD" id="cd16343">
    <property type="entry name" value="LMWPTP"/>
    <property type="match status" value="1"/>
</dbReference>
<dbReference type="InterPro" id="IPR017867">
    <property type="entry name" value="Tyr_phospatase_low_mol_wt"/>
</dbReference>
<organism evidence="11 12">
    <name type="scientific">Enterococcus gallinarum</name>
    <dbReference type="NCBI Taxonomy" id="1353"/>
    <lineage>
        <taxon>Bacteria</taxon>
        <taxon>Bacillati</taxon>
        <taxon>Bacillota</taxon>
        <taxon>Bacilli</taxon>
        <taxon>Lactobacillales</taxon>
        <taxon>Enterococcaceae</taxon>
        <taxon>Enterococcus</taxon>
    </lineage>
</organism>
<proteinExistence type="inferred from homology"/>
<reference evidence="11 12" key="1">
    <citation type="submission" date="2018-06" db="EMBL/GenBank/DDBJ databases">
        <authorList>
            <consortium name="Pathogen Informatics"/>
            <person name="Doyle S."/>
        </authorList>
    </citation>
    <scope>NUCLEOTIDE SEQUENCE [LARGE SCALE GENOMIC DNA]</scope>
    <source>
        <strain evidence="11 12">NCTC12360</strain>
    </source>
</reference>